<dbReference type="GeneTree" id="ENSGT00940000155894"/>
<dbReference type="EMBL" id="AEYP01107068">
    <property type="status" value="NOT_ANNOTATED_CDS"/>
    <property type="molecule type" value="Genomic_DNA"/>
</dbReference>
<dbReference type="Gene3D" id="1.10.10.10">
    <property type="entry name" value="Winged helix-like DNA-binding domain superfamily/Winged helix DNA-binding domain"/>
    <property type="match status" value="2"/>
</dbReference>
<dbReference type="EMBL" id="AEYP01107062">
    <property type="status" value="NOT_ANNOTATED_CDS"/>
    <property type="molecule type" value="Genomic_DNA"/>
</dbReference>
<dbReference type="GO" id="GO:0035556">
    <property type="term" value="P:intracellular signal transduction"/>
    <property type="evidence" value="ECO:0007669"/>
    <property type="project" value="InterPro"/>
</dbReference>
<dbReference type="EMBL" id="AEYP01107066">
    <property type="status" value="NOT_ANNOTATED_CDS"/>
    <property type="molecule type" value="Genomic_DNA"/>
</dbReference>
<dbReference type="Pfam" id="PF22697">
    <property type="entry name" value="SOS1_NGEF_PH"/>
    <property type="match status" value="1"/>
</dbReference>
<dbReference type="SMART" id="SM00049">
    <property type="entry name" value="DEP"/>
    <property type="match status" value="2"/>
</dbReference>
<dbReference type="eggNOG" id="KOG3519">
    <property type="taxonomic scope" value="Eukaryota"/>
</dbReference>
<dbReference type="Pfam" id="PF00610">
    <property type="entry name" value="DEP"/>
    <property type="match status" value="2"/>
</dbReference>
<dbReference type="InterPro" id="IPR001849">
    <property type="entry name" value="PH_domain"/>
</dbReference>
<evidence type="ECO:0000259" key="1">
    <source>
        <dbReference type="PROSITE" id="PS50010"/>
    </source>
</evidence>
<dbReference type="InterPro" id="IPR035899">
    <property type="entry name" value="DBL_dom_sf"/>
</dbReference>
<dbReference type="EMBL" id="AEYP01107071">
    <property type="status" value="NOT_ANNOTATED_CDS"/>
    <property type="molecule type" value="Genomic_DNA"/>
</dbReference>
<dbReference type="GO" id="GO:0005886">
    <property type="term" value="C:plasma membrane"/>
    <property type="evidence" value="ECO:0007669"/>
    <property type="project" value="TreeGrafter"/>
</dbReference>
<sequence length="517" mass="60356">FRIYDEYCSNHEKAQKLLLELNKIRTIRTFLLNCMLLGGRKNTDVPLEGYLVTPIQRICKYPLLLKKQELLKRTPRKHSDYAAVMEALQAMKAVCSNINEAKRQMEKLEVLEEWQSHIEGWEDLNIIALCYKLSLHSFMLNLVSHFPFEERLIFLIDSVVMLCVATTRRLKNSKASTDGHRYIFRGRINTEVMEVENVDDGTADFHSSGHIVVNGWKIHNTAKNKWFVCMAKTPEEKHEWFEAILKERERRKGLKLGMEQDTWVMISEQGEKLYKMMCKQGNLIKDRKRKLTTFPKCFLGSEFVSWLLDIGEIHRPEEGVHLGQALLENGIIHHVTDKHQFKPEQMLYRFRYDDGTFYPRNEMQDVISKGVRLYCRLHSLFTPVIRDKDYHLRTYKSVVMANKLIDWLIAQGDCRTREEAMIFGVGLCDNGFMHHGSLHIYAYKHILITLLPICQLLLEGYYLKNRLMKHDLKVVENVIAKSLLIKSNEGSYGFGLEDKNKVPIIKLVEKGSNAEVM</sequence>
<dbReference type="EMBL" id="AEYP01107064">
    <property type="status" value="NOT_ANNOTATED_CDS"/>
    <property type="molecule type" value="Genomic_DNA"/>
</dbReference>
<dbReference type="OMA" id="FQEVEYF"/>
<dbReference type="GO" id="GO:0007186">
    <property type="term" value="P:G protein-coupled receptor signaling pathway"/>
    <property type="evidence" value="ECO:0007669"/>
    <property type="project" value="TreeGrafter"/>
</dbReference>
<dbReference type="FunFam" id="1.10.10.10:FF:000094">
    <property type="entry name" value="Phosphatidylinositol-3,4,5-trisphosphate dependent Rac exchange factor 1"/>
    <property type="match status" value="1"/>
</dbReference>
<dbReference type="SUPFAM" id="SSF48065">
    <property type="entry name" value="DBL homology domain (DH-domain)"/>
    <property type="match status" value="1"/>
</dbReference>
<dbReference type="SUPFAM" id="SSF50729">
    <property type="entry name" value="PH domain-like"/>
    <property type="match status" value="1"/>
</dbReference>
<dbReference type="GO" id="GO:0023051">
    <property type="term" value="P:regulation of signaling"/>
    <property type="evidence" value="ECO:0007669"/>
    <property type="project" value="TreeGrafter"/>
</dbReference>
<evidence type="ECO:0000259" key="2">
    <source>
        <dbReference type="PROSITE" id="PS50186"/>
    </source>
</evidence>
<dbReference type="InterPro" id="IPR051832">
    <property type="entry name" value="mTOR-Rac_regulators"/>
</dbReference>
<feature type="domain" description="DH" evidence="1">
    <location>
        <begin position="1"/>
        <end position="101"/>
    </location>
</feature>
<dbReference type="GO" id="GO:0005085">
    <property type="term" value="F:guanyl-nucleotide exchange factor activity"/>
    <property type="evidence" value="ECO:0007669"/>
    <property type="project" value="InterPro"/>
</dbReference>
<feature type="domain" description="DEP" evidence="2">
    <location>
        <begin position="385"/>
        <end position="466"/>
    </location>
</feature>
<dbReference type="EMBL" id="AEYP01107067">
    <property type="status" value="NOT_ANNOTATED_CDS"/>
    <property type="molecule type" value="Genomic_DNA"/>
</dbReference>
<dbReference type="InParanoid" id="M3XTH0"/>
<dbReference type="InterPro" id="IPR011993">
    <property type="entry name" value="PH-like_dom_sf"/>
</dbReference>
<dbReference type="InterPro" id="IPR036388">
    <property type="entry name" value="WH-like_DNA-bd_sf"/>
</dbReference>
<dbReference type="AlphaFoldDB" id="M3XTH0"/>
<dbReference type="EMBL" id="AEYP01107069">
    <property type="status" value="NOT_ANNOTATED_CDS"/>
    <property type="molecule type" value="Genomic_DNA"/>
</dbReference>
<dbReference type="STRING" id="9669.ENSMPUP00000002370"/>
<feature type="domain" description="DEP" evidence="2">
    <location>
        <begin position="278"/>
        <end position="352"/>
    </location>
</feature>
<organism evidence="3">
    <name type="scientific">Mustela putorius furo</name>
    <name type="common">European domestic ferret</name>
    <name type="synonym">Mustela furo</name>
    <dbReference type="NCBI Taxonomy" id="9669"/>
    <lineage>
        <taxon>Eukaryota</taxon>
        <taxon>Metazoa</taxon>
        <taxon>Chordata</taxon>
        <taxon>Craniata</taxon>
        <taxon>Vertebrata</taxon>
        <taxon>Euteleostomi</taxon>
        <taxon>Mammalia</taxon>
        <taxon>Eutheria</taxon>
        <taxon>Laurasiatheria</taxon>
        <taxon>Carnivora</taxon>
        <taxon>Caniformia</taxon>
        <taxon>Musteloidea</taxon>
        <taxon>Mustelidae</taxon>
        <taxon>Mustelinae</taxon>
        <taxon>Mustela</taxon>
    </lineage>
</organism>
<dbReference type="EMBL" id="AEYP01107070">
    <property type="status" value="NOT_ANNOTATED_CDS"/>
    <property type="molecule type" value="Genomic_DNA"/>
</dbReference>
<dbReference type="EMBL" id="AEYP01107063">
    <property type="status" value="NOT_ANNOTATED_CDS"/>
    <property type="molecule type" value="Genomic_DNA"/>
</dbReference>
<evidence type="ECO:0008006" key="4">
    <source>
        <dbReference type="Google" id="ProtNLM"/>
    </source>
</evidence>
<dbReference type="GO" id="GO:0005096">
    <property type="term" value="F:GTPase activator activity"/>
    <property type="evidence" value="ECO:0007669"/>
    <property type="project" value="TreeGrafter"/>
</dbReference>
<dbReference type="FunFam" id="2.30.29.30:FF:000055">
    <property type="entry name" value="Phosphatidylinositol 3,4,5-trisphosphate-dependent Rac exchanger 1 protein-like"/>
    <property type="match status" value="1"/>
</dbReference>
<dbReference type="SMART" id="SM00233">
    <property type="entry name" value="PH"/>
    <property type="match status" value="1"/>
</dbReference>
<dbReference type="Pfam" id="PF00621">
    <property type="entry name" value="RhoGEF"/>
    <property type="match status" value="1"/>
</dbReference>
<dbReference type="InterPro" id="IPR036390">
    <property type="entry name" value="WH_DNA-bd_sf"/>
</dbReference>
<dbReference type="Ensembl" id="ENSMPUT00000002419.1">
    <property type="protein sequence ID" value="ENSMPUP00000002370.1"/>
    <property type="gene ID" value="ENSMPUG00000002397.1"/>
</dbReference>
<dbReference type="InterPro" id="IPR000219">
    <property type="entry name" value="DH_dom"/>
</dbReference>
<dbReference type="PROSITE" id="PS50186">
    <property type="entry name" value="DEP"/>
    <property type="match status" value="2"/>
</dbReference>
<accession>M3XTH0</accession>
<dbReference type="InterPro" id="IPR037367">
    <property type="entry name" value="Rex2_DEP_1"/>
</dbReference>
<dbReference type="PANTHER" id="PTHR22829">
    <property type="entry name" value="DEP DOMAIN PROTEIN"/>
    <property type="match status" value="1"/>
</dbReference>
<protein>
    <recommendedName>
        <fullName evidence="4">Phosphatidylinositol-3,4, 5-trisphosphate-dependent Rac exchange factor 2</fullName>
    </recommendedName>
</protein>
<proteinExistence type="predicted"/>
<dbReference type="PROSITE" id="PS50010">
    <property type="entry name" value="DH_2"/>
    <property type="match status" value="1"/>
</dbReference>
<dbReference type="Gene3D" id="2.30.29.30">
    <property type="entry name" value="Pleckstrin-homology domain (PH domain)/Phosphotyrosine-binding domain (PTB)"/>
    <property type="match status" value="1"/>
</dbReference>
<reference evidence="3" key="1">
    <citation type="submission" date="2024-06" db="UniProtKB">
        <authorList>
            <consortium name="Ensembl"/>
        </authorList>
    </citation>
    <scope>IDENTIFICATION</scope>
</reference>
<dbReference type="InterPro" id="IPR055251">
    <property type="entry name" value="SOS1_NGEF_PH"/>
</dbReference>
<name>M3XTH0_MUSPF</name>
<dbReference type="CDD" id="cd04439">
    <property type="entry name" value="DEP_1_P-Rex"/>
    <property type="match status" value="1"/>
</dbReference>
<dbReference type="InterPro" id="IPR000591">
    <property type="entry name" value="DEP_dom"/>
</dbReference>
<dbReference type="EMBL" id="AEYP01107065">
    <property type="status" value="NOT_ANNOTATED_CDS"/>
    <property type="molecule type" value="Genomic_DNA"/>
</dbReference>
<dbReference type="PANTHER" id="PTHR22829:SF1">
    <property type="entry name" value="PHOSPHATIDYLINOSITOL 3,4,5-TRISPHOSPHATE-DEPENDENT RAC EXCHANGER 2 PROTEIN"/>
    <property type="match status" value="1"/>
</dbReference>
<dbReference type="Gene3D" id="1.20.900.10">
    <property type="entry name" value="Dbl homology (DH) domain"/>
    <property type="match status" value="1"/>
</dbReference>
<dbReference type="SUPFAM" id="SSF46785">
    <property type="entry name" value="Winged helix' DNA-binding domain"/>
    <property type="match status" value="2"/>
</dbReference>
<dbReference type="HOGENOM" id="CLU_527428_0_0_1"/>
<evidence type="ECO:0000313" key="3">
    <source>
        <dbReference type="Ensembl" id="ENSMPUP00000002370.1"/>
    </source>
</evidence>